<dbReference type="Proteomes" id="UP001059597">
    <property type="component" value="Plasmid SNP1"/>
</dbReference>
<keyword evidence="2" id="KW-0614">Plasmid</keyword>
<dbReference type="Pfam" id="PF10824">
    <property type="entry name" value="T7SS_ESX_EspC"/>
    <property type="match status" value="1"/>
</dbReference>
<dbReference type="RefSeq" id="WP_410011402.1">
    <property type="nucleotide sequence ID" value="NZ_AP026074.1"/>
</dbReference>
<feature type="region of interest" description="Disordered" evidence="1">
    <location>
        <begin position="106"/>
        <end position="129"/>
    </location>
</feature>
<sequence>MLPIPGPPMGEPPPDGAAGTTRIEEPASLKRAAHGANELAGDVRTAGTRAEDVTRAAADSLKGQYWSGSLGAALNQVVDSWHSQTTALVNRCRSLHDRCAATADNYQQAESANERTMMSLRRPESSPFG</sequence>
<evidence type="ECO:0000313" key="3">
    <source>
        <dbReference type="Proteomes" id="UP001059597"/>
    </source>
</evidence>
<geneLocation type="plasmid" evidence="2 3">
    <name>SNP1</name>
</geneLocation>
<protein>
    <recommendedName>
        <fullName evidence="4">ESX-1 secretion-associated protein</fullName>
    </recommendedName>
</protein>
<dbReference type="InterPro" id="IPR036689">
    <property type="entry name" value="ESAT-6-like_sf"/>
</dbReference>
<proteinExistence type="predicted"/>
<feature type="region of interest" description="Disordered" evidence="1">
    <location>
        <begin position="1"/>
        <end position="21"/>
    </location>
</feature>
<evidence type="ECO:0000256" key="1">
    <source>
        <dbReference type="SAM" id="MobiDB-lite"/>
    </source>
</evidence>
<name>A0ABN6R9I9_STRNI</name>
<evidence type="ECO:0008006" key="4">
    <source>
        <dbReference type="Google" id="ProtNLM"/>
    </source>
</evidence>
<keyword evidence="3" id="KW-1185">Reference proteome</keyword>
<reference evidence="2" key="1">
    <citation type="submission" date="2022-06" db="EMBL/GenBank/DDBJ databases">
        <title>Complete genome sequence of Streptomyces nigrescens HEK616.</title>
        <authorList>
            <person name="Asamizu S."/>
            <person name="Onaka H."/>
        </authorList>
    </citation>
    <scope>NUCLEOTIDE SEQUENCE</scope>
    <source>
        <strain evidence="2">HEK616</strain>
        <plasmid evidence="2">SNP1</plasmid>
    </source>
</reference>
<gene>
    <name evidence="2" type="ORF">HEK616_84890</name>
</gene>
<dbReference type="InterPro" id="IPR022536">
    <property type="entry name" value="EspC"/>
</dbReference>
<feature type="compositionally biased region" description="Pro residues" evidence="1">
    <location>
        <begin position="1"/>
        <end position="15"/>
    </location>
</feature>
<dbReference type="Gene3D" id="1.10.287.1060">
    <property type="entry name" value="ESAT-6-like"/>
    <property type="match status" value="1"/>
</dbReference>
<dbReference type="EMBL" id="AP026074">
    <property type="protein sequence ID" value="BDM75002.1"/>
    <property type="molecule type" value="Genomic_DNA"/>
</dbReference>
<accession>A0ABN6R9I9</accession>
<feature type="compositionally biased region" description="Polar residues" evidence="1">
    <location>
        <begin position="106"/>
        <end position="116"/>
    </location>
</feature>
<evidence type="ECO:0000313" key="2">
    <source>
        <dbReference type="EMBL" id="BDM75002.1"/>
    </source>
</evidence>
<dbReference type="SUPFAM" id="SSF140453">
    <property type="entry name" value="EsxAB dimer-like"/>
    <property type="match status" value="1"/>
</dbReference>
<organism evidence="2 3">
    <name type="scientific">Streptomyces nigrescens</name>
    <dbReference type="NCBI Taxonomy" id="1920"/>
    <lineage>
        <taxon>Bacteria</taxon>
        <taxon>Bacillati</taxon>
        <taxon>Actinomycetota</taxon>
        <taxon>Actinomycetes</taxon>
        <taxon>Kitasatosporales</taxon>
        <taxon>Streptomycetaceae</taxon>
        <taxon>Streptomyces</taxon>
    </lineage>
</organism>